<evidence type="ECO:0000313" key="5">
    <source>
        <dbReference type="EMBL" id="GKU90718.1"/>
    </source>
</evidence>
<dbReference type="FunFam" id="3.30.70.270:FF:000063">
    <property type="entry name" value="Zinc knuckle domaincontaining protein"/>
    <property type="match status" value="1"/>
</dbReference>
<dbReference type="CDD" id="cd00303">
    <property type="entry name" value="retropepsin_like"/>
    <property type="match status" value="1"/>
</dbReference>
<dbReference type="SUPFAM" id="SSF53098">
    <property type="entry name" value="Ribonuclease H-like"/>
    <property type="match status" value="2"/>
</dbReference>
<dbReference type="InterPro" id="IPR036397">
    <property type="entry name" value="RNaseH_sf"/>
</dbReference>
<dbReference type="Proteomes" id="UP001054252">
    <property type="component" value="Unassembled WGS sequence"/>
</dbReference>
<dbReference type="SUPFAM" id="SSF50630">
    <property type="entry name" value="Acid proteases"/>
    <property type="match status" value="1"/>
</dbReference>
<dbReference type="InterPro" id="IPR005162">
    <property type="entry name" value="Retrotrans_gag_dom"/>
</dbReference>
<feature type="region of interest" description="Disordered" evidence="2">
    <location>
        <begin position="323"/>
        <end position="344"/>
    </location>
</feature>
<comment type="caution">
    <text evidence="5">The sequence shown here is derived from an EMBL/GenBank/DDBJ whole genome shotgun (WGS) entry which is preliminary data.</text>
</comment>
<dbReference type="CDD" id="cd01647">
    <property type="entry name" value="RT_LTR"/>
    <property type="match status" value="1"/>
</dbReference>
<proteinExistence type="predicted"/>
<dbReference type="GO" id="GO:0015074">
    <property type="term" value="P:DNA integration"/>
    <property type="evidence" value="ECO:0007669"/>
    <property type="project" value="InterPro"/>
</dbReference>
<accession>A0AAV5HYA6</accession>
<dbReference type="Gene3D" id="2.40.70.10">
    <property type="entry name" value="Acid Proteases"/>
    <property type="match status" value="1"/>
</dbReference>
<dbReference type="InterPro" id="IPR002156">
    <property type="entry name" value="RNaseH_domain"/>
</dbReference>
<dbReference type="Gene3D" id="1.10.340.70">
    <property type="match status" value="1"/>
</dbReference>
<dbReference type="CDD" id="cd09279">
    <property type="entry name" value="RNase_HI_like"/>
    <property type="match status" value="1"/>
</dbReference>
<dbReference type="Pfam" id="PF00078">
    <property type="entry name" value="RVT_1"/>
    <property type="match status" value="1"/>
</dbReference>
<dbReference type="Gene3D" id="3.30.70.270">
    <property type="match status" value="2"/>
</dbReference>
<dbReference type="InterPro" id="IPR043128">
    <property type="entry name" value="Rev_trsase/Diguanyl_cyclase"/>
</dbReference>
<evidence type="ECO:0000259" key="3">
    <source>
        <dbReference type="PROSITE" id="PS50879"/>
    </source>
</evidence>
<dbReference type="InterPro" id="IPR043502">
    <property type="entry name" value="DNA/RNA_pol_sf"/>
</dbReference>
<keyword evidence="6" id="KW-1185">Reference proteome</keyword>
<dbReference type="PANTHER" id="PTHR48475:SF1">
    <property type="entry name" value="RNASE H TYPE-1 DOMAIN-CONTAINING PROTEIN"/>
    <property type="match status" value="1"/>
</dbReference>
<dbReference type="GO" id="GO:0003676">
    <property type="term" value="F:nucleic acid binding"/>
    <property type="evidence" value="ECO:0007669"/>
    <property type="project" value="InterPro"/>
</dbReference>
<dbReference type="SUPFAM" id="SSF56672">
    <property type="entry name" value="DNA/RNA polymerases"/>
    <property type="match status" value="1"/>
</dbReference>
<keyword evidence="1" id="KW-0233">DNA recombination</keyword>
<evidence type="ECO:0000256" key="2">
    <source>
        <dbReference type="SAM" id="MobiDB-lite"/>
    </source>
</evidence>
<dbReference type="InterPro" id="IPR001584">
    <property type="entry name" value="Integrase_cat-core"/>
</dbReference>
<dbReference type="InterPro" id="IPR012337">
    <property type="entry name" value="RNaseH-like_sf"/>
</dbReference>
<evidence type="ECO:0000256" key="1">
    <source>
        <dbReference type="ARBA" id="ARBA00023172"/>
    </source>
</evidence>
<dbReference type="PANTHER" id="PTHR48475">
    <property type="entry name" value="RIBONUCLEASE H"/>
    <property type="match status" value="1"/>
</dbReference>
<dbReference type="Pfam" id="PF03732">
    <property type="entry name" value="Retrotrans_gag"/>
    <property type="match status" value="1"/>
</dbReference>
<dbReference type="PROSITE" id="PS50879">
    <property type="entry name" value="RNASE_H_1"/>
    <property type="match status" value="1"/>
</dbReference>
<feature type="domain" description="Integrase catalytic" evidence="4">
    <location>
        <begin position="1833"/>
        <end position="1934"/>
    </location>
</feature>
<dbReference type="GO" id="GO:0004523">
    <property type="term" value="F:RNA-DNA hybrid ribonuclease activity"/>
    <property type="evidence" value="ECO:0007669"/>
    <property type="project" value="InterPro"/>
</dbReference>
<gene>
    <name evidence="5" type="ORF">SLEP1_g4677</name>
</gene>
<organism evidence="5 6">
    <name type="scientific">Rubroshorea leprosula</name>
    <dbReference type="NCBI Taxonomy" id="152421"/>
    <lineage>
        <taxon>Eukaryota</taxon>
        <taxon>Viridiplantae</taxon>
        <taxon>Streptophyta</taxon>
        <taxon>Embryophyta</taxon>
        <taxon>Tracheophyta</taxon>
        <taxon>Spermatophyta</taxon>
        <taxon>Magnoliopsida</taxon>
        <taxon>eudicotyledons</taxon>
        <taxon>Gunneridae</taxon>
        <taxon>Pentapetalae</taxon>
        <taxon>rosids</taxon>
        <taxon>malvids</taxon>
        <taxon>Malvales</taxon>
        <taxon>Dipterocarpaceae</taxon>
        <taxon>Rubroshorea</taxon>
    </lineage>
</organism>
<dbReference type="Gene3D" id="3.10.10.10">
    <property type="entry name" value="HIV Type 1 Reverse Transcriptase, subunit A, domain 1"/>
    <property type="match status" value="1"/>
</dbReference>
<dbReference type="Pfam" id="PF17919">
    <property type="entry name" value="RT_RNaseH_2"/>
    <property type="match status" value="1"/>
</dbReference>
<dbReference type="EMBL" id="BPVZ01000004">
    <property type="protein sequence ID" value="GKU90718.1"/>
    <property type="molecule type" value="Genomic_DNA"/>
</dbReference>
<name>A0AAV5HYA6_9ROSI</name>
<dbReference type="GO" id="GO:0006310">
    <property type="term" value="P:DNA recombination"/>
    <property type="evidence" value="ECO:0007669"/>
    <property type="project" value="UniProtKB-KW"/>
</dbReference>
<evidence type="ECO:0000313" key="6">
    <source>
        <dbReference type="Proteomes" id="UP001054252"/>
    </source>
</evidence>
<dbReference type="InterPro" id="IPR000477">
    <property type="entry name" value="RT_dom"/>
</dbReference>
<protein>
    <submittedName>
        <fullName evidence="5">Uncharacterized protein</fullName>
    </submittedName>
</protein>
<dbReference type="Gene3D" id="3.30.420.10">
    <property type="entry name" value="Ribonuclease H-like superfamily/Ribonuclease H"/>
    <property type="match status" value="3"/>
</dbReference>
<dbReference type="InterPro" id="IPR041577">
    <property type="entry name" value="RT_RNaseH_2"/>
</dbReference>
<sequence length="1998" mass="227470">MENTLKELMASFQSLQATLVTRAPLTTNPLFEGNVLVANLPVATSALTLGKEPMSSGPPDPIIRGTFGTKPFVLNDGVATVQSNGQEEIQVVKSITEDEDKAIKAKVQLMEETLKSMQGVQTNKLVDISSLCFFQNIQLPHKFKLLEFDKYNGTGCPYAHLTMSCRKMALYANDEKLMIHYFQDSLTGLADAWFSTIDKSKVKSWHDLTYNFMKQYEYNTSLAPSREDLQRTKKKSSESFKEFAQRWRGLAARVQPPLTDAELSNLFIKSTKEPHREKSMNCVNYTFTQLVIVGEQVEDGIKSGIIINYQAMKSLLEQYQNGSSGVSSSRKVGQNQKKENDIGTISSVYETYGRNNQPRPRGQFNNSFQAPTYQPPIFTSQPRPLYASGINHPQQERVRRHFNKLPLSYIEVFRQLVAVGLVTPVPMVPVKSPFPTWYNPQARCEYHSGGVGHDLENCLALRHRLQDLIDMKELQIASEPEVVGPNIAKNPLPTHDGPTINMIIKYSNIEKDSHRGHEVTALTITNQLSSTPRQPLILKGLIVTTSVRKPFILKGSNQALPSQQPPLTLYPPSKPTFNSYKAAPWNYGTRTYVSIQEFPIEDISLMTRSGRSYGESQCKGNESQKGIIIEEIHKEQVKKYISEQEINDFLSILKRSEYNVVEQLNRTPAKISILQLLLASETHRNALLKILSEAHVPKDIDMEKFNNVIGTILALNFINFTDNEVPEDGRRHVKALHISVLCKDMHMPRVLIDNGSALNVIPRSVLNQLQADQSYIKPGKTIVHAFDGTRKEVDGEIELLVNIGPYTFDITFQVMNIEPTFNMLLGRPWIHMAGAVPSTLHQKLKYIVGNSLVTVNGEKDYAIHKTTSVPYVKADSQNQEATYHSMEFVSTTYVAEGTVLRTPDLSRVSKEVAKVMLENDFEVGKGLGIGLQGIEEPIEVIDTSMGFGLGCKPTRKDWVWMRTRKAERRRAKLEGREPNEEQLHIPHIRVTFPKLAEVVCGYDTKPMDDTLKKENLRIDWVAIAYKNEVIVEDASDDEDMGTFDLFKSFASTNDDGLNTSLEKLSICVIDEGRDDDKVILPAQDEDKKEIKINGKLHPDERKALVDLLKEFQDVFAWSYKDMPGLDLEIAVHAIPLRLECLPVKQKLRRMKPEMLLKIKEEVKKLLDAGFIEVAMYPQWVANIVPMPKKDEKVRMCVDYRDLNKASPKDDFPLPHIQLLVDNATKSVKFSFVDDYSGYNRIKIKEEDKIKTTFITLWGTFCYKVMSFGLKNARATYQRAMITLLHDLIHKIIEVYVDDMIIRSGENENHLMNLKIVFKRLRKHQLRLNPTKCTFGVTFGKLLGFIVSRRGIEIDPAKIKAIKDMPPPKTQKEVRSFLGRLNYISRFIAQMITICDPIFRLLKKNNLGVWDDQCQEAFDKIKRYLKSPPILVPPVDGRPLILYITVLEGSMGVVLAQHDDSGIREQAIYYISKKFNDCESRYSSMEKTCCALAWIAKKLCHYMLSNTTWLISRMDPIKYIFEKPSLSGRIAQWHMLLLEFEIIYMTQKAIKESNCETSNWKMYFDGAANQNGNGVGLVLVSPKGEHFPFAVKLDFSFTNNITEYEACIMGLQAALDMNIRDLEVYGDSSLIIFQIKGEWKTKDMKLLPYYQYLDSQTKKFRFISLEYMPRSKNKFADALATLASMVQISKEDQIQPFMIDVHKNPAYCMEIGQEIDGQPWSYFLSGDTLYKRSADMTLLRCVNAIEAKRIMVEVHKGICGTHANGHMLARKILRAGYFWLKMETDCIDYVRKCHKCEIYADQIKAPPFPLHNMVAPWPFSMWGIDVIGPINPKASNGHQFILVAIDYFSKWVEAASSANVKNKVHKIQHLNSTPYRPKMNGAVEVANKNIKKILAKMTVTYKDWHEMLPFALHAYRTSVRTSTGATPYSLVYGMEAVLPVEVEIPSLRVLAEAELEESKLIKKQLDYLNLLDEKRLVALCHGQCYKKRMAAAYNKKVRP</sequence>
<dbReference type="Pfam" id="PF13456">
    <property type="entry name" value="RVT_3"/>
    <property type="match status" value="1"/>
</dbReference>
<dbReference type="InterPro" id="IPR021109">
    <property type="entry name" value="Peptidase_aspartic_dom_sf"/>
</dbReference>
<dbReference type="PROSITE" id="PS50994">
    <property type="entry name" value="INTEGRASE"/>
    <property type="match status" value="1"/>
</dbReference>
<reference evidence="5 6" key="1">
    <citation type="journal article" date="2021" name="Commun. Biol.">
        <title>The genome of Shorea leprosula (Dipterocarpaceae) highlights the ecological relevance of drought in aseasonal tropical rainforests.</title>
        <authorList>
            <person name="Ng K.K.S."/>
            <person name="Kobayashi M.J."/>
            <person name="Fawcett J.A."/>
            <person name="Hatakeyama M."/>
            <person name="Paape T."/>
            <person name="Ng C.H."/>
            <person name="Ang C.C."/>
            <person name="Tnah L.H."/>
            <person name="Lee C.T."/>
            <person name="Nishiyama T."/>
            <person name="Sese J."/>
            <person name="O'Brien M.J."/>
            <person name="Copetti D."/>
            <person name="Mohd Noor M.I."/>
            <person name="Ong R.C."/>
            <person name="Putra M."/>
            <person name="Sireger I.Z."/>
            <person name="Indrioko S."/>
            <person name="Kosugi Y."/>
            <person name="Izuno A."/>
            <person name="Isagi Y."/>
            <person name="Lee S.L."/>
            <person name="Shimizu K.K."/>
        </authorList>
    </citation>
    <scope>NUCLEOTIDE SEQUENCE [LARGE SCALE GENOMIC DNA]</scope>
    <source>
        <strain evidence="5">214</strain>
    </source>
</reference>
<feature type="domain" description="RNase H type-1" evidence="3">
    <location>
        <begin position="1555"/>
        <end position="1684"/>
    </location>
</feature>
<evidence type="ECO:0000259" key="4">
    <source>
        <dbReference type="PROSITE" id="PS50994"/>
    </source>
</evidence>